<sequence>MLVVAEKRSVAQAIASALGGSYSRFRVAGVVAYSFRYKGAGAASLGLSGHVLDFDFPEHMNSWTKVDPASLFEARPVLVPREEALKYLFALRALSRNHDEIYLALDADSEGEAIAYEVVLAVRIVNPRAKFYRVRFNAVTKRDITQAFERPVQLDLATVEKVFTRMAADLTLGAAFTRLLTLSVRAADKEALPYGKFLSYGPCQTPVLGLVVSRELERMSFKPEKYYVVKAVVEAAGQRFTARSKPFKARDEAERALREAKASRGYIAEASYVEAEVKPPAPLDTVELERRASRWLGIRSKATLDIAEELYRRGYISYPRTETTIYPPTLNLREILEELRGTEFSGYAERILRGPITPTRGKSDDRAHPPIHPTKGASRGEIERRLGQRAWKIYEFVVRHFLATLSPPAVVERQRITAVFGPLALSAEGRRILSRGYWEIYPWEEEGEEPLPRVAKGQPAQIASAKIEERETEPPPKMTESELLRLMRRYGIGTDATMQDHIHTNVVRGYMSLASGKCTPTILGMAVATALMRHAKPIIDPEVRSKMEAMLQEIAAGRMHPEKTFAEIKDEFRQYYKVLEDKRAEIAADIVKALRSEEGGQRSHKYSKGGGA</sequence>
<proteinExistence type="predicted"/>
<organism evidence="1 2">
    <name type="scientific">Thermoproteus sp. AZ2</name>
    <dbReference type="NCBI Taxonomy" id="1609232"/>
    <lineage>
        <taxon>Archaea</taxon>
        <taxon>Thermoproteota</taxon>
        <taxon>Thermoprotei</taxon>
        <taxon>Thermoproteales</taxon>
        <taxon>Thermoproteaceae</taxon>
        <taxon>Thermoproteus</taxon>
    </lineage>
</organism>
<accession>A0ACC6V0C7</accession>
<keyword evidence="1" id="KW-0413">Isomerase</keyword>
<evidence type="ECO:0000313" key="1">
    <source>
        <dbReference type="EMBL" id="MFB6490174.1"/>
    </source>
</evidence>
<gene>
    <name evidence="1" type="ORF">TU35_002820</name>
</gene>
<dbReference type="EC" id="5.6.2.-" evidence="1"/>
<protein>
    <submittedName>
        <fullName evidence="1">DNA topoisomerase</fullName>
        <ecNumber evidence="1">5.6.2.-</ecNumber>
    </submittedName>
</protein>
<comment type="caution">
    <text evidence="1">The sequence shown here is derived from an EMBL/GenBank/DDBJ whole genome shotgun (WGS) entry which is preliminary data.</text>
</comment>
<name>A0ACC6V0C7_9CREN</name>
<dbReference type="Proteomes" id="UP000033636">
    <property type="component" value="Unassembled WGS sequence"/>
</dbReference>
<reference evidence="1" key="1">
    <citation type="submission" date="2024-07" db="EMBL/GenBank/DDBJ databases">
        <title>Metagenome and Metagenome-Assembled Genomes of Archaea from a hot spring from the geothermal field of Los Azufres, Mexico.</title>
        <authorList>
            <person name="Marin-Paredes R."/>
            <person name="Martinez-Romero E."/>
            <person name="Servin-Garciduenas L.E."/>
        </authorList>
    </citation>
    <scope>NUCLEOTIDE SEQUENCE</scope>
</reference>
<evidence type="ECO:0000313" key="2">
    <source>
        <dbReference type="Proteomes" id="UP000033636"/>
    </source>
</evidence>
<dbReference type="EMBL" id="JZWT02000005">
    <property type="protein sequence ID" value="MFB6490174.1"/>
    <property type="molecule type" value="Genomic_DNA"/>
</dbReference>